<dbReference type="GO" id="GO:0006351">
    <property type="term" value="P:DNA-templated transcription"/>
    <property type="evidence" value="ECO:0007669"/>
    <property type="project" value="InterPro"/>
</dbReference>
<comment type="caution">
    <text evidence="13">The sequence shown here is derived from an EMBL/GenBank/DDBJ whole genome shotgun (WGS) entry which is preliminary data.</text>
</comment>
<feature type="coiled-coil region" evidence="11">
    <location>
        <begin position="376"/>
        <end position="403"/>
    </location>
</feature>
<keyword evidence="2 13" id="KW-0240">DNA-directed RNA polymerase</keyword>
<reference evidence="14" key="2">
    <citation type="journal article" date="2017" name="J. Anim. Genet.">
        <title>Multiple reference genome sequences of hot pepper reveal the massive evolution of plant disease resistance genes by retroduplication.</title>
        <authorList>
            <person name="Kim S."/>
            <person name="Park J."/>
            <person name="Yeom S.-I."/>
            <person name="Kim Y.-M."/>
            <person name="Seo E."/>
            <person name="Kim K.-T."/>
            <person name="Kim M.-S."/>
            <person name="Lee J.M."/>
            <person name="Cheong K."/>
            <person name="Shin H.-S."/>
            <person name="Kim S.-B."/>
            <person name="Han K."/>
            <person name="Lee J."/>
            <person name="Park M."/>
            <person name="Lee H.-A."/>
            <person name="Lee H.-Y."/>
            <person name="Lee Y."/>
            <person name="Oh S."/>
            <person name="Lee J.H."/>
            <person name="Choi E."/>
            <person name="Choi E."/>
            <person name="Lee S.E."/>
            <person name="Jeon J."/>
            <person name="Kim H."/>
            <person name="Choi G."/>
            <person name="Song H."/>
            <person name="Lee J."/>
            <person name="Lee S.-C."/>
            <person name="Kwon J.-K."/>
            <person name="Lee H.-Y."/>
            <person name="Koo N."/>
            <person name="Hong Y."/>
            <person name="Kim R.W."/>
            <person name="Kang W.-H."/>
            <person name="Huh J.H."/>
            <person name="Kang B.-C."/>
            <person name="Yang T.-J."/>
            <person name="Lee Y.-H."/>
            <person name="Bennetzen J.L."/>
            <person name="Choi D."/>
        </authorList>
    </citation>
    <scope>NUCLEOTIDE SEQUENCE [LARGE SCALE GENOMIC DNA]</scope>
    <source>
        <strain evidence="14">cv. PBC81</strain>
    </source>
</reference>
<evidence type="ECO:0000256" key="6">
    <source>
        <dbReference type="ARBA" id="ARBA00022833"/>
    </source>
</evidence>
<dbReference type="InterPro" id="IPR035979">
    <property type="entry name" value="RBD_domain_sf"/>
</dbReference>
<dbReference type="GO" id="GO:0003899">
    <property type="term" value="F:DNA-directed RNA polymerase activity"/>
    <property type="evidence" value="ECO:0007669"/>
    <property type="project" value="UniProtKB-EC"/>
</dbReference>
<keyword evidence="5" id="KW-0677">Repeat</keyword>
<name>A0A2G2VZH1_CAPBA</name>
<dbReference type="GO" id="GO:0005665">
    <property type="term" value="C:RNA polymerase II, core complex"/>
    <property type="evidence" value="ECO:0007669"/>
    <property type="project" value="TreeGrafter"/>
</dbReference>
<dbReference type="PANTHER" id="PTHR19376">
    <property type="entry name" value="DNA-DIRECTED RNA POLYMERASE"/>
    <property type="match status" value="1"/>
</dbReference>
<protein>
    <recommendedName>
        <fullName evidence="1">DNA-directed RNA polymerase</fullName>
        <ecNumber evidence="1">2.7.7.6</ecNumber>
    </recommendedName>
</protein>
<dbReference type="InterPro" id="IPR036465">
    <property type="entry name" value="vWFA_dom_sf"/>
</dbReference>
<keyword evidence="9" id="KW-0469">Meiosis</keyword>
<evidence type="ECO:0000256" key="4">
    <source>
        <dbReference type="ARBA" id="ARBA00022695"/>
    </source>
</evidence>
<evidence type="ECO:0000256" key="5">
    <source>
        <dbReference type="ARBA" id="ARBA00022737"/>
    </source>
</evidence>
<feature type="domain" description="RRM" evidence="12">
    <location>
        <begin position="695"/>
        <end position="768"/>
    </location>
</feature>
<dbReference type="PANTHER" id="PTHR19376:SF37">
    <property type="entry name" value="DNA-DIRECTED RNA POLYMERASE II SUBUNIT RPB1"/>
    <property type="match status" value="1"/>
</dbReference>
<dbReference type="PROSITE" id="PS50102">
    <property type="entry name" value="RRM"/>
    <property type="match status" value="1"/>
</dbReference>
<dbReference type="EC" id="2.7.7.6" evidence="1"/>
<evidence type="ECO:0000259" key="12">
    <source>
        <dbReference type="PROSITE" id="PS50102"/>
    </source>
</evidence>
<dbReference type="InterPro" id="IPR036691">
    <property type="entry name" value="Endo/exonu/phosph_ase_sf"/>
</dbReference>
<dbReference type="Gene3D" id="3.60.10.10">
    <property type="entry name" value="Endonuclease/exonuclease/phosphatase"/>
    <property type="match status" value="1"/>
</dbReference>
<sequence>MTTWVGQQNIEGKYISFGLIDRNLPHSTKDDYGTESYGFMENSYLQGLTPKEFFFHAMGGSEGLIDTVMKTFEIGYIQRLLVKSMEYIMVKYNGTVRNSLGDVIQFPYEEDGMDSVWIKTHKLDSLKAKKSTFDALYVYEIEDPNCNPSYMLPEAVEDLKSIWEICSVFDVEVQKLEADRHQLGIEIAVAGDNFWPLSVNIQRFVLNSQKTFKIDFCRPSNMHPMEIVEAVDKLHERLKSLGEPGEMIGCIASQSIGQPIIQMTLNTFYYTGVSAKNVTLSVPRLREIINVVKKIKTPYIFVYLKPELQKVNWMNLLRIDVFLKKIMSNMLTEMALRGIPDINKVFIKNSKTTYQDKATQTDIIKDDALEKIFKTLTTLSMKVDSMGNEIEKLKNNEDKLKSIATNQITQQCAELCRSEDIKIPELEGDVGALLKTHNVYQSTFAGKEERGNNIVLRKFANRANLVSGGHGFKPWKQPLAKMQVNSNLKIANLNHVPPQSHSDRCKLMIADCIQTFVRTSVAVYLNKTMHINVSDDLFSGLTNPKNQANVKDFLVFICSGAVETLVKMSHQVMTTSGSDFDLSLNFALSLSFNQLQSDSINYAIVRASSKLAAVLSRYPLQVGLVEIKVASEKTSGLVILAESFGHSVFKDSLKQAFQLGGNDLRLSSKSRVRAMEAATNTYIRENPSEKDINQGNLVVFNLDPSVSNEDLQQIFGAYGKVKEIRETPYKRHHKFIKFYDVRAVDAAHKVLNRSNIGGKQINLNPAVQVELVENLISGSVGVGYRSSIRARVVRGVRGRREAREDRLRVGSWNIGTLQGKSVELVKVKFWEDLDEVVRNVTSSEKIIIAGDFNGHIGVLPEGYGDMEGGFGFGDKNGEGAALFDFARAFGLTVREILGVSRGRAGHRKGDWWWNEEVKKKVEIKEGAYIKLSESKYEEEKRVNREVYKVTRKEAKLAVMTAKSVAFKSLYSRLEEKEGEKRLYRLAKVQKRKGHDLDQVRRFRAKEVKEGIRRIRRGRLTGLDEIPVDF</sequence>
<dbReference type="SUPFAM" id="SSF64484">
    <property type="entry name" value="beta and beta-prime subunits of DNA dependent RNA-polymerase"/>
    <property type="match status" value="1"/>
</dbReference>
<gene>
    <name evidence="13" type="ORF">CQW23_21916</name>
</gene>
<proteinExistence type="predicted"/>
<dbReference type="InterPro" id="IPR045867">
    <property type="entry name" value="DNA-dir_RpoC_beta_prime"/>
</dbReference>
<keyword evidence="6" id="KW-0862">Zinc</keyword>
<keyword evidence="3" id="KW-0808">Transferase</keyword>
<evidence type="ECO:0000256" key="10">
    <source>
        <dbReference type="PROSITE-ProRule" id="PRU00176"/>
    </source>
</evidence>
<dbReference type="GO" id="GO:0051321">
    <property type="term" value="P:meiotic cell cycle"/>
    <property type="evidence" value="ECO:0007669"/>
    <property type="project" value="UniProtKB-KW"/>
</dbReference>
<keyword evidence="11" id="KW-0175">Coiled coil</keyword>
<dbReference type="FunFam" id="3.30.70.330:FF:000101">
    <property type="entry name" value="Protein MEI2-like 1"/>
    <property type="match status" value="1"/>
</dbReference>
<evidence type="ECO:0000256" key="2">
    <source>
        <dbReference type="ARBA" id="ARBA00022478"/>
    </source>
</evidence>
<dbReference type="InterPro" id="IPR007075">
    <property type="entry name" value="RNA_pol_Rpb1_6"/>
</dbReference>
<evidence type="ECO:0000256" key="3">
    <source>
        <dbReference type="ARBA" id="ARBA00022679"/>
    </source>
</evidence>
<evidence type="ECO:0000256" key="1">
    <source>
        <dbReference type="ARBA" id="ARBA00012418"/>
    </source>
</evidence>
<dbReference type="Gene3D" id="3.30.70.330">
    <property type="match status" value="1"/>
</dbReference>
<evidence type="ECO:0000256" key="11">
    <source>
        <dbReference type="SAM" id="Coils"/>
    </source>
</evidence>
<dbReference type="OrthoDB" id="270392at2759"/>
<keyword evidence="14" id="KW-1185">Reference proteome</keyword>
<dbReference type="Gene3D" id="6.10.250.2940">
    <property type="match status" value="1"/>
</dbReference>
<dbReference type="Pfam" id="PF00076">
    <property type="entry name" value="RRM_1"/>
    <property type="match status" value="1"/>
</dbReference>
<dbReference type="STRING" id="33114.A0A2G2VZH1"/>
<dbReference type="Pfam" id="PF04992">
    <property type="entry name" value="RNA_pol_Rpb1_6"/>
    <property type="match status" value="1"/>
</dbReference>
<evidence type="ECO:0000256" key="7">
    <source>
        <dbReference type="ARBA" id="ARBA00022884"/>
    </source>
</evidence>
<dbReference type="Gene3D" id="6.20.50.80">
    <property type="match status" value="1"/>
</dbReference>
<dbReference type="AlphaFoldDB" id="A0A2G2VZH1"/>
<dbReference type="Proteomes" id="UP000224567">
    <property type="component" value="Unassembled WGS sequence"/>
</dbReference>
<evidence type="ECO:0000256" key="8">
    <source>
        <dbReference type="ARBA" id="ARBA00023163"/>
    </source>
</evidence>
<dbReference type="InterPro" id="IPR012677">
    <property type="entry name" value="Nucleotide-bd_a/b_plait_sf"/>
</dbReference>
<dbReference type="InterPro" id="IPR000504">
    <property type="entry name" value="RRM_dom"/>
</dbReference>
<dbReference type="GO" id="GO:0003677">
    <property type="term" value="F:DNA binding"/>
    <property type="evidence" value="ECO:0007669"/>
    <property type="project" value="InterPro"/>
</dbReference>
<evidence type="ECO:0000313" key="13">
    <source>
        <dbReference type="EMBL" id="PHT38343.1"/>
    </source>
</evidence>
<dbReference type="Gene3D" id="3.40.50.410">
    <property type="entry name" value="von Willebrand factor, type A domain"/>
    <property type="match status" value="1"/>
</dbReference>
<dbReference type="EMBL" id="MLFT02000009">
    <property type="protein sequence ID" value="PHT38343.1"/>
    <property type="molecule type" value="Genomic_DNA"/>
</dbReference>
<evidence type="ECO:0000313" key="14">
    <source>
        <dbReference type="Proteomes" id="UP000224567"/>
    </source>
</evidence>
<keyword evidence="7 10" id="KW-0694">RNA-binding</keyword>
<dbReference type="GO" id="GO:0003723">
    <property type="term" value="F:RNA binding"/>
    <property type="evidence" value="ECO:0007669"/>
    <property type="project" value="UniProtKB-UniRule"/>
</dbReference>
<evidence type="ECO:0000256" key="9">
    <source>
        <dbReference type="ARBA" id="ARBA00023254"/>
    </source>
</evidence>
<reference evidence="13 14" key="1">
    <citation type="journal article" date="2017" name="Genome Biol.">
        <title>New reference genome sequences of hot pepper reveal the massive evolution of plant disease-resistance genes by retroduplication.</title>
        <authorList>
            <person name="Kim S."/>
            <person name="Park J."/>
            <person name="Yeom S.I."/>
            <person name="Kim Y.M."/>
            <person name="Seo E."/>
            <person name="Kim K.T."/>
            <person name="Kim M.S."/>
            <person name="Lee J.M."/>
            <person name="Cheong K."/>
            <person name="Shin H.S."/>
            <person name="Kim S.B."/>
            <person name="Han K."/>
            <person name="Lee J."/>
            <person name="Park M."/>
            <person name="Lee H.A."/>
            <person name="Lee H.Y."/>
            <person name="Lee Y."/>
            <person name="Oh S."/>
            <person name="Lee J.H."/>
            <person name="Choi E."/>
            <person name="Choi E."/>
            <person name="Lee S.E."/>
            <person name="Jeon J."/>
            <person name="Kim H."/>
            <person name="Choi G."/>
            <person name="Song H."/>
            <person name="Lee J."/>
            <person name="Lee S.C."/>
            <person name="Kwon J.K."/>
            <person name="Lee H.Y."/>
            <person name="Koo N."/>
            <person name="Hong Y."/>
            <person name="Kim R.W."/>
            <person name="Kang W.H."/>
            <person name="Huh J.H."/>
            <person name="Kang B.C."/>
            <person name="Yang T.J."/>
            <person name="Lee Y.H."/>
            <person name="Bennetzen J.L."/>
            <person name="Choi D."/>
        </authorList>
    </citation>
    <scope>NUCLEOTIDE SEQUENCE [LARGE SCALE GENOMIC DNA]</scope>
    <source>
        <strain evidence="14">cv. PBC81</strain>
    </source>
</reference>
<dbReference type="SMART" id="SM00360">
    <property type="entry name" value="RRM"/>
    <property type="match status" value="1"/>
</dbReference>
<keyword evidence="8" id="KW-0804">Transcription</keyword>
<organism evidence="13 14">
    <name type="scientific">Capsicum baccatum</name>
    <name type="common">Peruvian pepper</name>
    <dbReference type="NCBI Taxonomy" id="33114"/>
    <lineage>
        <taxon>Eukaryota</taxon>
        <taxon>Viridiplantae</taxon>
        <taxon>Streptophyta</taxon>
        <taxon>Embryophyta</taxon>
        <taxon>Tracheophyta</taxon>
        <taxon>Spermatophyta</taxon>
        <taxon>Magnoliopsida</taxon>
        <taxon>eudicotyledons</taxon>
        <taxon>Gunneridae</taxon>
        <taxon>Pentapetalae</taxon>
        <taxon>asterids</taxon>
        <taxon>lamiids</taxon>
        <taxon>Solanales</taxon>
        <taxon>Solanaceae</taxon>
        <taxon>Solanoideae</taxon>
        <taxon>Capsiceae</taxon>
        <taxon>Capsicum</taxon>
    </lineage>
</organism>
<keyword evidence="4" id="KW-0548">Nucleotidyltransferase</keyword>
<accession>A0A2G2VZH1</accession>
<dbReference type="InterPro" id="IPR007081">
    <property type="entry name" value="RNA_pol_Rpb1_5"/>
</dbReference>
<dbReference type="Pfam" id="PF04998">
    <property type="entry name" value="RNA_pol_Rpb1_5"/>
    <property type="match status" value="1"/>
</dbReference>
<dbReference type="SUPFAM" id="SSF54928">
    <property type="entry name" value="RNA-binding domain, RBD"/>
    <property type="match status" value="1"/>
</dbReference>